<keyword evidence="2" id="KW-1185">Reference proteome</keyword>
<dbReference type="AlphaFoldDB" id="A0AAE0BZN6"/>
<dbReference type="Proteomes" id="UP001190700">
    <property type="component" value="Unassembled WGS sequence"/>
</dbReference>
<evidence type="ECO:0000313" key="2">
    <source>
        <dbReference type="Proteomes" id="UP001190700"/>
    </source>
</evidence>
<organism evidence="1 2">
    <name type="scientific">Cymbomonas tetramitiformis</name>
    <dbReference type="NCBI Taxonomy" id="36881"/>
    <lineage>
        <taxon>Eukaryota</taxon>
        <taxon>Viridiplantae</taxon>
        <taxon>Chlorophyta</taxon>
        <taxon>Pyramimonadophyceae</taxon>
        <taxon>Pyramimonadales</taxon>
        <taxon>Pyramimonadaceae</taxon>
        <taxon>Cymbomonas</taxon>
    </lineage>
</organism>
<comment type="caution">
    <text evidence="1">The sequence shown here is derived from an EMBL/GenBank/DDBJ whole genome shotgun (WGS) entry which is preliminary data.</text>
</comment>
<protein>
    <submittedName>
        <fullName evidence="1">Uncharacterized protein</fullName>
    </submittedName>
</protein>
<accession>A0AAE0BZN6</accession>
<reference evidence="1 2" key="1">
    <citation type="journal article" date="2015" name="Genome Biol. Evol.">
        <title>Comparative Genomics of a Bacterivorous Green Alga Reveals Evolutionary Causalities and Consequences of Phago-Mixotrophic Mode of Nutrition.</title>
        <authorList>
            <person name="Burns J.A."/>
            <person name="Paasch A."/>
            <person name="Narechania A."/>
            <person name="Kim E."/>
        </authorList>
    </citation>
    <scope>NUCLEOTIDE SEQUENCE [LARGE SCALE GENOMIC DNA]</scope>
    <source>
        <strain evidence="1 2">PLY_AMNH</strain>
    </source>
</reference>
<sequence length="148" mass="16405">MKLQAEHSALVYPAKVDPRPILAKKEQQLIGQNRAEDWTPTTAATRKQQLWESLDPDFYAAVRVHCEDRPHIENLTKTQRAGGAAAVLPNRTRKGLAGFRADSHTAPHVGLDGKQRKALPKCLCCPTAGDGHRYHSWFDCSALGGKRQ</sequence>
<name>A0AAE0BZN6_9CHLO</name>
<proteinExistence type="predicted"/>
<evidence type="ECO:0000313" key="1">
    <source>
        <dbReference type="EMBL" id="KAK3245054.1"/>
    </source>
</evidence>
<dbReference type="EMBL" id="LGRX02031065">
    <property type="protein sequence ID" value="KAK3245054.1"/>
    <property type="molecule type" value="Genomic_DNA"/>
</dbReference>
<gene>
    <name evidence="1" type="ORF">CYMTET_45359</name>
</gene>